<proteinExistence type="predicted"/>
<evidence type="ECO:0000313" key="3">
    <source>
        <dbReference type="EMBL" id="MBC5727766.1"/>
    </source>
</evidence>
<keyword evidence="2" id="KW-0732">Signal</keyword>
<keyword evidence="4" id="KW-1185">Reference proteome</keyword>
<feature type="transmembrane region" description="Helical" evidence="1">
    <location>
        <begin position="99"/>
        <end position="120"/>
    </location>
</feature>
<evidence type="ECO:0000256" key="2">
    <source>
        <dbReference type="SAM" id="SignalP"/>
    </source>
</evidence>
<keyword evidence="1" id="KW-0812">Transmembrane</keyword>
<evidence type="ECO:0000256" key="1">
    <source>
        <dbReference type="SAM" id="Phobius"/>
    </source>
</evidence>
<reference evidence="3 4" key="1">
    <citation type="submission" date="2020-08" db="EMBL/GenBank/DDBJ databases">
        <title>Genome public.</title>
        <authorList>
            <person name="Liu C."/>
            <person name="Sun Q."/>
        </authorList>
    </citation>
    <scope>NUCLEOTIDE SEQUENCE [LARGE SCALE GENOMIC DNA]</scope>
    <source>
        <strain evidence="3 4">NSJ-71</strain>
    </source>
</reference>
<feature type="transmembrane region" description="Helical" evidence="1">
    <location>
        <begin position="57"/>
        <end position="78"/>
    </location>
</feature>
<gene>
    <name evidence="3" type="ORF">H8R91_04350</name>
</gene>
<sequence>MNLKKIKNKVLSFSITSALISSITAINAYAADNNAGVDISGGINKAINEVKIQFKDVVAVIFGFLTLVALTVAVAKLVKGLLSHRNQGTEIPWAGIGMAFGATIVCGVVAGAGFFGWFGLS</sequence>
<feature type="signal peptide" evidence="2">
    <location>
        <begin position="1"/>
        <end position="30"/>
    </location>
</feature>
<dbReference type="Proteomes" id="UP000636755">
    <property type="component" value="Unassembled WGS sequence"/>
</dbReference>
<keyword evidence="1" id="KW-0472">Membrane</keyword>
<feature type="chain" id="PRO_5046895568" evidence="2">
    <location>
        <begin position="31"/>
        <end position="121"/>
    </location>
</feature>
<comment type="caution">
    <text evidence="3">The sequence shown here is derived from an EMBL/GenBank/DDBJ whole genome shotgun (WGS) entry which is preliminary data.</text>
</comment>
<organism evidence="3 4">
    <name type="scientific">Ruminococcus intestinalis</name>
    <dbReference type="NCBI Taxonomy" id="2763066"/>
    <lineage>
        <taxon>Bacteria</taxon>
        <taxon>Bacillati</taxon>
        <taxon>Bacillota</taxon>
        <taxon>Clostridia</taxon>
        <taxon>Eubacteriales</taxon>
        <taxon>Oscillospiraceae</taxon>
        <taxon>Ruminococcus</taxon>
    </lineage>
</organism>
<dbReference type="RefSeq" id="WP_186935036.1">
    <property type="nucleotide sequence ID" value="NZ_JACOPS010000002.1"/>
</dbReference>
<name>A0ABR7HJZ5_9FIRM</name>
<keyword evidence="1" id="KW-1133">Transmembrane helix</keyword>
<protein>
    <submittedName>
        <fullName evidence="3">DUF3852 family protein</fullName>
    </submittedName>
</protein>
<evidence type="ECO:0000313" key="4">
    <source>
        <dbReference type="Proteomes" id="UP000636755"/>
    </source>
</evidence>
<dbReference type="EMBL" id="JACOPS010000002">
    <property type="protein sequence ID" value="MBC5727766.1"/>
    <property type="molecule type" value="Genomic_DNA"/>
</dbReference>
<accession>A0ABR7HJZ5</accession>